<keyword evidence="1" id="KW-0732">Signal</keyword>
<evidence type="ECO:0000313" key="2">
    <source>
        <dbReference type="EMBL" id="MFC3679730.1"/>
    </source>
</evidence>
<reference evidence="3" key="1">
    <citation type="journal article" date="2019" name="Int. J. Syst. Evol. Microbiol.">
        <title>The Global Catalogue of Microorganisms (GCM) 10K type strain sequencing project: providing services to taxonomists for standard genome sequencing and annotation.</title>
        <authorList>
            <consortium name="The Broad Institute Genomics Platform"/>
            <consortium name="The Broad Institute Genome Sequencing Center for Infectious Disease"/>
            <person name="Wu L."/>
            <person name="Ma J."/>
        </authorList>
    </citation>
    <scope>NUCLEOTIDE SEQUENCE [LARGE SCALE GENOMIC DNA]</scope>
    <source>
        <strain evidence="3">KCTC 42424</strain>
    </source>
</reference>
<sequence length="167" mass="18929">MTKQPMVFLSWLRALLLCSTGLAGWPLMAAEQPAVSHEALLEQVYKMPAWVDQVTRVCPWQSNEGQGYVRVVRTEQGGRHQLFFQWIRKGMAGTPTQAISTVQVEELAGELAVKVELPRAQLHEQHCQLKARAENLTSERRYMLTFYLIRPGEYKLSLAGLYSVGPE</sequence>
<gene>
    <name evidence="2" type="ORF">ACFOMG_06355</name>
</gene>
<feature type="chain" id="PRO_5045691468" description="DUF2808 domain-containing protein" evidence="1">
    <location>
        <begin position="30"/>
        <end position="167"/>
    </location>
</feature>
<organism evidence="2 3">
    <name type="scientific">Bacterioplanoides pacificum</name>
    <dbReference type="NCBI Taxonomy" id="1171596"/>
    <lineage>
        <taxon>Bacteria</taxon>
        <taxon>Pseudomonadati</taxon>
        <taxon>Pseudomonadota</taxon>
        <taxon>Gammaproteobacteria</taxon>
        <taxon>Oceanospirillales</taxon>
        <taxon>Oceanospirillaceae</taxon>
        <taxon>Bacterioplanoides</taxon>
    </lineage>
</organism>
<evidence type="ECO:0008006" key="4">
    <source>
        <dbReference type="Google" id="ProtNLM"/>
    </source>
</evidence>
<feature type="signal peptide" evidence="1">
    <location>
        <begin position="1"/>
        <end position="29"/>
    </location>
</feature>
<dbReference type="RefSeq" id="WP_376865494.1">
    <property type="nucleotide sequence ID" value="NZ_JBHRYB010000005.1"/>
</dbReference>
<proteinExistence type="predicted"/>
<protein>
    <recommendedName>
        <fullName evidence="4">DUF2808 domain-containing protein</fullName>
    </recommendedName>
</protein>
<dbReference type="Proteomes" id="UP001595722">
    <property type="component" value="Unassembled WGS sequence"/>
</dbReference>
<name>A0ABV7VQC6_9GAMM</name>
<dbReference type="EMBL" id="JBHRYB010000005">
    <property type="protein sequence ID" value="MFC3679730.1"/>
    <property type="molecule type" value="Genomic_DNA"/>
</dbReference>
<evidence type="ECO:0000256" key="1">
    <source>
        <dbReference type="SAM" id="SignalP"/>
    </source>
</evidence>
<evidence type="ECO:0000313" key="3">
    <source>
        <dbReference type="Proteomes" id="UP001595722"/>
    </source>
</evidence>
<comment type="caution">
    <text evidence="2">The sequence shown here is derived from an EMBL/GenBank/DDBJ whole genome shotgun (WGS) entry which is preliminary data.</text>
</comment>
<keyword evidence="3" id="KW-1185">Reference proteome</keyword>
<accession>A0ABV7VQC6</accession>